<name>A0ABX4TGA3_9HYPH</name>
<keyword evidence="4" id="KW-0067">ATP-binding</keyword>
<dbReference type="Proteomes" id="UP001190825">
    <property type="component" value="Unassembled WGS sequence"/>
</dbReference>
<evidence type="ECO:0000256" key="4">
    <source>
        <dbReference type="ARBA" id="ARBA00022840"/>
    </source>
</evidence>
<dbReference type="InterPro" id="IPR017998">
    <property type="entry name" value="Chaperone_TCP-1"/>
</dbReference>
<organism evidence="6 7">
    <name type="scientific">Sinorhizobium medicae</name>
    <dbReference type="NCBI Taxonomy" id="110321"/>
    <lineage>
        <taxon>Bacteria</taxon>
        <taxon>Pseudomonadati</taxon>
        <taxon>Pseudomonadota</taxon>
        <taxon>Alphaproteobacteria</taxon>
        <taxon>Hyphomicrobiales</taxon>
        <taxon>Rhizobiaceae</taxon>
        <taxon>Sinorhizobium/Ensifer group</taxon>
        <taxon>Sinorhizobium</taxon>
    </lineage>
</organism>
<proteinExistence type="inferred from homology"/>
<dbReference type="PRINTS" id="PR00304">
    <property type="entry name" value="TCOMPLEXTCP1"/>
</dbReference>
<evidence type="ECO:0000313" key="7">
    <source>
        <dbReference type="Proteomes" id="UP001190825"/>
    </source>
</evidence>
<keyword evidence="5" id="KW-0143">Chaperone</keyword>
<dbReference type="EMBL" id="NBUC01000124">
    <property type="protein sequence ID" value="PLT98021.1"/>
    <property type="molecule type" value="Genomic_DNA"/>
</dbReference>
<sequence>MTEVVVNKAVIMHGHEARMGILRGMSSALEAAQMTYGPCGWTVAIDYHAPQIRSTKCGASVLEEFGLIDPCEDAGAHLLCHVARQVQKYAGDGTTLASILAYGISAETYRQNVMRNDYTEVCRGIRIASQMVEQFITETSRPISGSNDLYAVAHSASGLDKALAELVVQAFTSVQDPSAVFLQSSETSSFEVVNGLLLDAYSHDRFDHPCKSVLLADPGVAIYPGSLETWDQISHDLQKTLASGADVLIVAQHICPTFRGTVPTEIDRCRLHLISMVRSRLPYTVETLQDIFRTRHPSFNRRIVIGNDRVFIELSNADFTSGCAAAAPTPTALISIGEIGDTASLERMERAVQCAASVRAALKDGCVPGGAAILVDAARWLGIQQVDDSATSLGIEILRRALISPAQILIDSAGELGGHHVENMLSHATSGLVFDLRERSLRSAEAAGVLDATAIIIAAIRVSSSIAALIALTEVVVSQHHERDRDRRRPLHETHH</sequence>
<gene>
    <name evidence="6" type="ORF">BMJ33_24705</name>
</gene>
<reference evidence="6 7" key="1">
    <citation type="journal article" date="2018" name="FEMS Microbiol. Ecol.">
        <title>Co-invading symbiotic mutualists of Medicago polymorpha retain high ancestral diversity and contain diverse accessory genomes.</title>
        <authorList>
            <person name="Porter S.S."/>
            <person name="Faber-Hammond J.J."/>
            <person name="Friesen M.L."/>
        </authorList>
    </citation>
    <scope>NUCLEOTIDE SEQUENCE [LARGE SCALE GENOMIC DNA]</scope>
    <source>
        <strain evidence="6 7">Str16</strain>
    </source>
</reference>
<dbReference type="InterPro" id="IPR001844">
    <property type="entry name" value="Cpn60/GroEL"/>
</dbReference>
<evidence type="ECO:0000256" key="5">
    <source>
        <dbReference type="ARBA" id="ARBA00023186"/>
    </source>
</evidence>
<dbReference type="PANTHER" id="PTHR45633">
    <property type="entry name" value="60 KDA HEAT SHOCK PROTEIN, MITOCHONDRIAL"/>
    <property type="match status" value="1"/>
</dbReference>
<comment type="similarity">
    <text evidence="1">Belongs to the chaperonin (HSP60) family.</text>
</comment>
<evidence type="ECO:0000256" key="3">
    <source>
        <dbReference type="ARBA" id="ARBA00022741"/>
    </source>
</evidence>
<evidence type="ECO:0000313" key="6">
    <source>
        <dbReference type="EMBL" id="PLT98021.1"/>
    </source>
</evidence>
<dbReference type="InterPro" id="IPR002423">
    <property type="entry name" value="Cpn60/GroEL/TCP-1"/>
</dbReference>
<evidence type="ECO:0000256" key="1">
    <source>
        <dbReference type="ARBA" id="ARBA00006607"/>
    </source>
</evidence>
<accession>A0ABX4TGA3</accession>
<keyword evidence="3" id="KW-0547">Nucleotide-binding</keyword>
<dbReference type="InterPro" id="IPR027413">
    <property type="entry name" value="GROEL-like_equatorial_sf"/>
</dbReference>
<evidence type="ECO:0008006" key="8">
    <source>
        <dbReference type="Google" id="ProtNLM"/>
    </source>
</evidence>
<dbReference type="Pfam" id="PF00118">
    <property type="entry name" value="Cpn60_TCP1"/>
    <property type="match status" value="2"/>
</dbReference>
<dbReference type="Gene3D" id="1.10.560.10">
    <property type="entry name" value="GroEL-like equatorial domain"/>
    <property type="match status" value="2"/>
</dbReference>
<protein>
    <recommendedName>
        <fullName evidence="8">60 kDa chaperonin</fullName>
    </recommendedName>
</protein>
<keyword evidence="7" id="KW-1185">Reference proteome</keyword>
<dbReference type="SUPFAM" id="SSF48592">
    <property type="entry name" value="GroEL equatorial domain-like"/>
    <property type="match status" value="1"/>
</dbReference>
<keyword evidence="2" id="KW-0963">Cytoplasm</keyword>
<comment type="caution">
    <text evidence="6">The sequence shown here is derived from an EMBL/GenBank/DDBJ whole genome shotgun (WGS) entry which is preliminary data.</text>
</comment>
<evidence type="ECO:0000256" key="2">
    <source>
        <dbReference type="ARBA" id="ARBA00022490"/>
    </source>
</evidence>